<dbReference type="OrthoDB" id="7676189at2"/>
<dbReference type="AlphaFoldDB" id="A0A1H2YVY9"/>
<protein>
    <submittedName>
        <fullName evidence="2">PEP-CTERM protein-sorting domain-containing protein</fullName>
    </submittedName>
</protein>
<evidence type="ECO:0000313" key="3">
    <source>
        <dbReference type="Proteomes" id="UP000199118"/>
    </source>
</evidence>
<proteinExistence type="predicted"/>
<dbReference type="PROSITE" id="PS51257">
    <property type="entry name" value="PROKAR_LIPOPROTEIN"/>
    <property type="match status" value="1"/>
</dbReference>
<feature type="signal peptide" evidence="1">
    <location>
        <begin position="1"/>
        <end position="24"/>
    </location>
</feature>
<dbReference type="EMBL" id="FNMZ01000003">
    <property type="protein sequence ID" value="SDX09370.1"/>
    <property type="molecule type" value="Genomic_DNA"/>
</dbReference>
<evidence type="ECO:0000313" key="2">
    <source>
        <dbReference type="EMBL" id="SDX09370.1"/>
    </source>
</evidence>
<evidence type="ECO:0000256" key="1">
    <source>
        <dbReference type="SAM" id="SignalP"/>
    </source>
</evidence>
<feature type="chain" id="PRO_5011484764" evidence="1">
    <location>
        <begin position="25"/>
        <end position="227"/>
    </location>
</feature>
<name>A0A1H2YVY9_9RHOB</name>
<keyword evidence="1" id="KW-0732">Signal</keyword>
<dbReference type="Proteomes" id="UP000199118">
    <property type="component" value="Unassembled WGS sequence"/>
</dbReference>
<dbReference type="RefSeq" id="WP_092681587.1">
    <property type="nucleotide sequence ID" value="NZ_FNMZ01000003.1"/>
</dbReference>
<keyword evidence="3" id="KW-1185">Reference proteome</keyword>
<gene>
    <name evidence="2" type="ORF">SAMN05444336_103281</name>
</gene>
<sequence length="227" mass="23773">MNWKTCVAMLAAAGCVMLSQPASATLVSVTSCTQACTITDTPPNPVVPNPNDGLTLWNERQNVTLSEALAVDRVFDPSASFVSGSDGDFMLAAGTVVSSHYVQFDPEGGAFRINATITADSQIFAFITEDQKLFDSDAVLGLPGLDYNDFFMRGLEVSDNTDFNGASVDIFWNAANPGDWARLITAHSPTAASVPAPAALPLLAAGLAAMGLTARARARRGRAQAGV</sequence>
<organism evidence="2 3">
    <name type="scientific">Albimonas donghaensis</name>
    <dbReference type="NCBI Taxonomy" id="356660"/>
    <lineage>
        <taxon>Bacteria</taxon>
        <taxon>Pseudomonadati</taxon>
        <taxon>Pseudomonadota</taxon>
        <taxon>Alphaproteobacteria</taxon>
        <taxon>Rhodobacterales</taxon>
        <taxon>Paracoccaceae</taxon>
        <taxon>Albimonas</taxon>
    </lineage>
</organism>
<reference evidence="2 3" key="1">
    <citation type="submission" date="2016-10" db="EMBL/GenBank/DDBJ databases">
        <authorList>
            <person name="de Groot N.N."/>
        </authorList>
    </citation>
    <scope>NUCLEOTIDE SEQUENCE [LARGE SCALE GENOMIC DNA]</scope>
    <source>
        <strain evidence="2 3">DSM 17890</strain>
    </source>
</reference>
<accession>A0A1H2YVY9</accession>